<keyword evidence="1" id="KW-0812">Transmembrane</keyword>
<name>I3W154_9MICC</name>
<keyword evidence="2" id="KW-0614">Plasmid</keyword>
<dbReference type="RefSeq" id="WP_015061954.1">
    <property type="nucleotide sequence ID" value="NC_019330.1"/>
</dbReference>
<accession>I3W154</accession>
<geneLocation type="plasmid" evidence="2">
    <name>pJ340-69</name>
</geneLocation>
<feature type="transmembrane region" description="Helical" evidence="1">
    <location>
        <begin position="24"/>
        <end position="45"/>
    </location>
</feature>
<keyword evidence="1" id="KW-1133">Transmembrane helix</keyword>
<evidence type="ECO:0000256" key="1">
    <source>
        <dbReference type="SAM" id="Phobius"/>
    </source>
</evidence>
<organism evidence="2">
    <name type="scientific">Arthrobacter sp. J3.40</name>
    <dbReference type="NCBI Taxonomy" id="347209"/>
    <lineage>
        <taxon>Bacteria</taxon>
        <taxon>Bacillati</taxon>
        <taxon>Actinomycetota</taxon>
        <taxon>Actinomycetes</taxon>
        <taxon>Micrococcales</taxon>
        <taxon>Micrococcaceae</taxon>
        <taxon>Arthrobacter</taxon>
    </lineage>
</organism>
<proteinExistence type="predicted"/>
<protein>
    <submittedName>
        <fullName evidence="2">Uncharacterized protein</fullName>
    </submittedName>
</protein>
<reference evidence="2" key="1">
    <citation type="submission" date="2012-01" db="EMBL/GenBank/DDBJ databases">
        <authorList>
            <person name="Summers A.O."/>
            <person name="Wireman J."/>
            <person name="Sale K."/>
        </authorList>
    </citation>
    <scope>NUCLEOTIDE SEQUENCE</scope>
    <source>
        <strain evidence="2">J3-40</strain>
        <plasmid evidence="2">pJ340-69</plasmid>
    </source>
</reference>
<keyword evidence="1" id="KW-0472">Membrane</keyword>
<dbReference type="EMBL" id="JQ418528">
    <property type="protein sequence ID" value="AFK89331.1"/>
    <property type="molecule type" value="Genomic_DNA"/>
</dbReference>
<dbReference type="AlphaFoldDB" id="I3W154"/>
<sequence>MHNLGWREPIFPTEATSSVAGPDYTSIAISAAVSVFIFWAGYSLNSAAARRERQRKVIEDWLRKLTEWVDAYASPSSKPQYTYNSLTNREVIELSLQRKERYLAWWMHEMAVAIILRRKNGSKNFEAREGTSTDLHELLRETGEHLLKWHHKELRSSDFHYPYQLRAEARRKDEDPYEYSRSLGLDAYLKPARMNIVRRWRFFKLLAEPASGTAVFDTLGPFLKRRYVVIALLLVIPKAGINRVRLGKAVATMSVLKWRLARTERRLAEVSRRLEDANTTQPARSLD</sequence>
<evidence type="ECO:0000313" key="2">
    <source>
        <dbReference type="EMBL" id="AFK89331.1"/>
    </source>
</evidence>